<proteinExistence type="predicted"/>
<evidence type="ECO:0000313" key="1">
    <source>
        <dbReference type="EMBL" id="TFK73215.1"/>
    </source>
</evidence>
<evidence type="ECO:0000313" key="2">
    <source>
        <dbReference type="Proteomes" id="UP000308600"/>
    </source>
</evidence>
<accession>A0ACD3B5X8</accession>
<gene>
    <name evidence="1" type="ORF">BDN72DRAFT_894059</name>
</gene>
<sequence>MPLPAALAAYPKDAPYFPADNSNPLHADDKQNTLAKSAGNDGFQPFNIGGLKRGKPPQIDLTHAAALIPRPGTAMSRPSDQRNEPNRRLSHRPSSFGNILAPTPRQAAVSGPTLLSEPPTSGEINTTSTMDVTLDSNQNSAHISGISVLPNPGPTESQEPSNHEVLNVAMKGIYAGPRRLIVRPDTAAPPVVDVSPEKIAPAMMTSAKQNPSHKKRPHPENEKRLNHNDEYAPPLKQPKLSKHSADQGAKNQDPPPPFGYSDHQNDLLPWMPAEPQPPQVHQGHTSYARRREPQDSVHQVLCGKIFGCDTDEYIQEHIQKYDALFSKWQDSTLEDWEAGADEMAAKFGDVLDFAKTRMSAKLRLYATFDAKTAAHKATLRERDRVLASAKNRLVQDSGSFLGR</sequence>
<organism evidence="1 2">
    <name type="scientific">Pluteus cervinus</name>
    <dbReference type="NCBI Taxonomy" id="181527"/>
    <lineage>
        <taxon>Eukaryota</taxon>
        <taxon>Fungi</taxon>
        <taxon>Dikarya</taxon>
        <taxon>Basidiomycota</taxon>
        <taxon>Agaricomycotina</taxon>
        <taxon>Agaricomycetes</taxon>
        <taxon>Agaricomycetidae</taxon>
        <taxon>Agaricales</taxon>
        <taxon>Pluteineae</taxon>
        <taxon>Pluteaceae</taxon>
        <taxon>Pluteus</taxon>
    </lineage>
</organism>
<dbReference type="Proteomes" id="UP000308600">
    <property type="component" value="Unassembled WGS sequence"/>
</dbReference>
<keyword evidence="2" id="KW-1185">Reference proteome</keyword>
<dbReference type="EMBL" id="ML208277">
    <property type="protein sequence ID" value="TFK73215.1"/>
    <property type="molecule type" value="Genomic_DNA"/>
</dbReference>
<name>A0ACD3B5X8_9AGAR</name>
<reference evidence="1 2" key="1">
    <citation type="journal article" date="2019" name="Nat. Ecol. Evol.">
        <title>Megaphylogeny resolves global patterns of mushroom evolution.</title>
        <authorList>
            <person name="Varga T."/>
            <person name="Krizsan K."/>
            <person name="Foldi C."/>
            <person name="Dima B."/>
            <person name="Sanchez-Garcia M."/>
            <person name="Sanchez-Ramirez S."/>
            <person name="Szollosi G.J."/>
            <person name="Szarkandi J.G."/>
            <person name="Papp V."/>
            <person name="Albert L."/>
            <person name="Andreopoulos W."/>
            <person name="Angelini C."/>
            <person name="Antonin V."/>
            <person name="Barry K.W."/>
            <person name="Bougher N.L."/>
            <person name="Buchanan P."/>
            <person name="Buyck B."/>
            <person name="Bense V."/>
            <person name="Catcheside P."/>
            <person name="Chovatia M."/>
            <person name="Cooper J."/>
            <person name="Damon W."/>
            <person name="Desjardin D."/>
            <person name="Finy P."/>
            <person name="Geml J."/>
            <person name="Haridas S."/>
            <person name="Hughes K."/>
            <person name="Justo A."/>
            <person name="Karasinski D."/>
            <person name="Kautmanova I."/>
            <person name="Kiss B."/>
            <person name="Kocsube S."/>
            <person name="Kotiranta H."/>
            <person name="LaButti K.M."/>
            <person name="Lechner B.E."/>
            <person name="Liimatainen K."/>
            <person name="Lipzen A."/>
            <person name="Lukacs Z."/>
            <person name="Mihaltcheva S."/>
            <person name="Morgado L.N."/>
            <person name="Niskanen T."/>
            <person name="Noordeloos M.E."/>
            <person name="Ohm R.A."/>
            <person name="Ortiz-Santana B."/>
            <person name="Ovrebo C."/>
            <person name="Racz N."/>
            <person name="Riley R."/>
            <person name="Savchenko A."/>
            <person name="Shiryaev A."/>
            <person name="Soop K."/>
            <person name="Spirin V."/>
            <person name="Szebenyi C."/>
            <person name="Tomsovsky M."/>
            <person name="Tulloss R.E."/>
            <person name="Uehling J."/>
            <person name="Grigoriev I.V."/>
            <person name="Vagvolgyi C."/>
            <person name="Papp T."/>
            <person name="Martin F.M."/>
            <person name="Miettinen O."/>
            <person name="Hibbett D.S."/>
            <person name="Nagy L.G."/>
        </authorList>
    </citation>
    <scope>NUCLEOTIDE SEQUENCE [LARGE SCALE GENOMIC DNA]</scope>
    <source>
        <strain evidence="1 2">NL-1719</strain>
    </source>
</reference>
<protein>
    <submittedName>
        <fullName evidence="1">Uncharacterized protein</fullName>
    </submittedName>
</protein>